<accession>A0AAV4P888</accession>
<dbReference type="EMBL" id="BPLR01004218">
    <property type="protein sequence ID" value="GIX93256.1"/>
    <property type="molecule type" value="Genomic_DNA"/>
</dbReference>
<reference evidence="1 2" key="1">
    <citation type="submission" date="2021-06" db="EMBL/GenBank/DDBJ databases">
        <title>Caerostris extrusa draft genome.</title>
        <authorList>
            <person name="Kono N."/>
            <person name="Arakawa K."/>
        </authorList>
    </citation>
    <scope>NUCLEOTIDE SEQUENCE [LARGE SCALE GENOMIC DNA]</scope>
</reference>
<keyword evidence="2" id="KW-1185">Reference proteome</keyword>
<dbReference type="AlphaFoldDB" id="A0AAV4P888"/>
<sequence>MNWASSPFSFPNWRELKAHKTPLMPGNKEEAVQDDYPPEIIKDSRGNGAQLAGRKGKKIEKRLIALGWLMRFFIKE</sequence>
<dbReference type="Proteomes" id="UP001054945">
    <property type="component" value="Unassembled WGS sequence"/>
</dbReference>
<evidence type="ECO:0000313" key="1">
    <source>
        <dbReference type="EMBL" id="GIX93256.1"/>
    </source>
</evidence>
<comment type="caution">
    <text evidence="1">The sequence shown here is derived from an EMBL/GenBank/DDBJ whole genome shotgun (WGS) entry which is preliminary data.</text>
</comment>
<protein>
    <submittedName>
        <fullName evidence="1">Uncharacterized protein</fullName>
    </submittedName>
</protein>
<proteinExistence type="predicted"/>
<evidence type="ECO:0000313" key="2">
    <source>
        <dbReference type="Proteomes" id="UP001054945"/>
    </source>
</evidence>
<name>A0AAV4P888_CAEEX</name>
<gene>
    <name evidence="1" type="ORF">CEXT_554081</name>
</gene>
<organism evidence="1 2">
    <name type="scientific">Caerostris extrusa</name>
    <name type="common">Bark spider</name>
    <name type="synonym">Caerostris bankana</name>
    <dbReference type="NCBI Taxonomy" id="172846"/>
    <lineage>
        <taxon>Eukaryota</taxon>
        <taxon>Metazoa</taxon>
        <taxon>Ecdysozoa</taxon>
        <taxon>Arthropoda</taxon>
        <taxon>Chelicerata</taxon>
        <taxon>Arachnida</taxon>
        <taxon>Araneae</taxon>
        <taxon>Araneomorphae</taxon>
        <taxon>Entelegynae</taxon>
        <taxon>Araneoidea</taxon>
        <taxon>Araneidae</taxon>
        <taxon>Caerostris</taxon>
    </lineage>
</organism>